<reference evidence="5" key="1">
    <citation type="submission" date="2021-03" db="EMBL/GenBank/DDBJ databases">
        <title>Chromosome level genome of the anhydrobiotic midge Polypedilum vanderplanki.</title>
        <authorList>
            <person name="Yoshida Y."/>
            <person name="Kikawada T."/>
            <person name="Gusev O."/>
        </authorList>
    </citation>
    <scope>NUCLEOTIDE SEQUENCE</scope>
    <source>
        <strain evidence="5">NIAS01</strain>
        <tissue evidence="5">Whole body or cell culture</tissue>
    </source>
</reference>
<proteinExistence type="predicted"/>
<keyword evidence="4" id="KW-0732">Signal</keyword>
<evidence type="ECO:0000256" key="2">
    <source>
        <dbReference type="PROSITE-ProRule" id="PRU00497"/>
    </source>
</evidence>
<comment type="caution">
    <text evidence="5">The sequence shown here is derived from an EMBL/GenBank/DDBJ whole genome shotgun (WGS) entry which is preliminary data.</text>
</comment>
<feature type="region of interest" description="Disordered" evidence="3">
    <location>
        <begin position="130"/>
        <end position="149"/>
    </location>
</feature>
<name>A0A9J6BTX0_POLVA</name>
<dbReference type="InterPro" id="IPR051217">
    <property type="entry name" value="Insect_Cuticle_Struc_Prot"/>
</dbReference>
<evidence type="ECO:0008006" key="7">
    <source>
        <dbReference type="Google" id="ProtNLM"/>
    </source>
</evidence>
<accession>A0A9J6BTX0</accession>
<dbReference type="OrthoDB" id="6382835at2759"/>
<dbReference type="Pfam" id="PF00379">
    <property type="entry name" value="Chitin_bind_4"/>
    <property type="match status" value="1"/>
</dbReference>
<evidence type="ECO:0000313" key="6">
    <source>
        <dbReference type="Proteomes" id="UP001107558"/>
    </source>
</evidence>
<gene>
    <name evidence="5" type="ORF">PVAND_003245</name>
</gene>
<evidence type="ECO:0000256" key="1">
    <source>
        <dbReference type="ARBA" id="ARBA00022460"/>
    </source>
</evidence>
<dbReference type="AlphaFoldDB" id="A0A9J6BTX0"/>
<feature type="chain" id="PRO_5039948707" description="Cuticle protein" evidence="4">
    <location>
        <begin position="19"/>
        <end position="149"/>
    </location>
</feature>
<keyword evidence="1 2" id="KW-0193">Cuticle</keyword>
<feature type="signal peptide" evidence="4">
    <location>
        <begin position="1"/>
        <end position="18"/>
    </location>
</feature>
<dbReference type="EMBL" id="JADBJN010000003">
    <property type="protein sequence ID" value="KAG5673178.1"/>
    <property type="molecule type" value="Genomic_DNA"/>
</dbReference>
<organism evidence="5 6">
    <name type="scientific">Polypedilum vanderplanki</name>
    <name type="common">Sleeping chironomid midge</name>
    <dbReference type="NCBI Taxonomy" id="319348"/>
    <lineage>
        <taxon>Eukaryota</taxon>
        <taxon>Metazoa</taxon>
        <taxon>Ecdysozoa</taxon>
        <taxon>Arthropoda</taxon>
        <taxon>Hexapoda</taxon>
        <taxon>Insecta</taxon>
        <taxon>Pterygota</taxon>
        <taxon>Neoptera</taxon>
        <taxon>Endopterygota</taxon>
        <taxon>Diptera</taxon>
        <taxon>Nematocera</taxon>
        <taxon>Chironomoidea</taxon>
        <taxon>Chironomidae</taxon>
        <taxon>Chironominae</taxon>
        <taxon>Polypedilum</taxon>
        <taxon>Polypedilum</taxon>
    </lineage>
</organism>
<evidence type="ECO:0000313" key="5">
    <source>
        <dbReference type="EMBL" id="KAG5673178.1"/>
    </source>
</evidence>
<dbReference type="PANTHER" id="PTHR12236">
    <property type="entry name" value="STRUCTURAL CONTITUENT OF CUTICLE"/>
    <property type="match status" value="1"/>
</dbReference>
<dbReference type="PROSITE" id="PS51155">
    <property type="entry name" value="CHIT_BIND_RR_2"/>
    <property type="match status" value="1"/>
</dbReference>
<dbReference type="InterPro" id="IPR000618">
    <property type="entry name" value="Insect_cuticle"/>
</dbReference>
<evidence type="ECO:0000256" key="3">
    <source>
        <dbReference type="SAM" id="MobiDB-lite"/>
    </source>
</evidence>
<keyword evidence="6" id="KW-1185">Reference proteome</keyword>
<dbReference type="GO" id="GO:0031012">
    <property type="term" value="C:extracellular matrix"/>
    <property type="evidence" value="ECO:0007669"/>
    <property type="project" value="TreeGrafter"/>
</dbReference>
<dbReference type="GO" id="GO:0005615">
    <property type="term" value="C:extracellular space"/>
    <property type="evidence" value="ECO:0007669"/>
    <property type="project" value="TreeGrafter"/>
</dbReference>
<dbReference type="Proteomes" id="UP001107558">
    <property type="component" value="Chromosome 3"/>
</dbReference>
<sequence>MNKFIFVLGLSLIVLASAYEHGHGTSYVSRDDANIAGYGHEEHSDYSYGGGHEDEHKDGYHHPAYKYEYQVHDPKTKDSHSHWEHRDGDVVKGEYTLDEADGTVRRVSYTSSKHEGFNAKVERLGHASHPEHYEQHHQAAADEHEYHHY</sequence>
<dbReference type="PANTHER" id="PTHR12236:SF76">
    <property type="entry name" value="ADULT-SPECIFIC CUTICULAR PROTEIN ACP-20-LIKE PROTEIN"/>
    <property type="match status" value="1"/>
</dbReference>
<protein>
    <recommendedName>
        <fullName evidence="7">Cuticle protein</fullName>
    </recommendedName>
</protein>
<evidence type="ECO:0000256" key="4">
    <source>
        <dbReference type="SAM" id="SignalP"/>
    </source>
</evidence>
<dbReference type="GO" id="GO:0042302">
    <property type="term" value="F:structural constituent of cuticle"/>
    <property type="evidence" value="ECO:0007669"/>
    <property type="project" value="UniProtKB-UniRule"/>
</dbReference>